<evidence type="ECO:0000313" key="10">
    <source>
        <dbReference type="EMBL" id="GLC60718.1"/>
    </source>
</evidence>
<keyword evidence="5 6" id="KW-0788">Thiol protease</keyword>
<gene>
    <name evidence="10" type="primary">PLEST011791</name>
    <name evidence="10" type="ORF">PLESTB_001663000</name>
</gene>
<dbReference type="InterPro" id="IPR038765">
    <property type="entry name" value="Papain-like_cys_pep_sf"/>
</dbReference>
<feature type="region of interest" description="Disordered" evidence="7">
    <location>
        <begin position="290"/>
        <end position="362"/>
    </location>
</feature>
<dbReference type="Gene3D" id="3.90.70.80">
    <property type="match status" value="1"/>
</dbReference>
<dbReference type="SUPFAM" id="SSF54001">
    <property type="entry name" value="Cysteine proteinases"/>
    <property type="match status" value="1"/>
</dbReference>
<evidence type="ECO:0000256" key="6">
    <source>
        <dbReference type="RuleBase" id="RU367104"/>
    </source>
</evidence>
<evidence type="ECO:0000256" key="2">
    <source>
        <dbReference type="ARBA" id="ARBA00022670"/>
    </source>
</evidence>
<feature type="region of interest" description="Disordered" evidence="7">
    <location>
        <begin position="1"/>
        <end position="49"/>
    </location>
</feature>
<proteinExistence type="predicted"/>
<comment type="subcellular location">
    <subcellularLocation>
        <location evidence="6">Cytoplasm</location>
    </subcellularLocation>
</comment>
<dbReference type="GO" id="GO:0005634">
    <property type="term" value="C:nucleus"/>
    <property type="evidence" value="ECO:0007669"/>
    <property type="project" value="TreeGrafter"/>
</dbReference>
<sequence>MTAVAAASAGQAPASAPVAQSPSTSAAAAQTTATAKRSQASAAAAAPAASPAEQSSSLPLSLLLAGAAGFTSLGLGLATLLLLRSRSRTKSRKSGSGGKGAAGPGPCAKLKPTSKCVPLADGSGCVIRREIAADNSCLFNSVGYSMHKSRTRAPHLRTVVAQQVSSDRTTYSEAFLGMTNAAYCNWIMQPYNWGGGIELSILAQAYGMEIAAWNIESCKQHVFGEESGYKRQAMVIYNGVHYDALAVCAGPRANPDDDETTFNPRTKRGKMIIAAARKLVELAHKESQFHGAAAKKQQQTATTTTTTTTGGAAAASAAAPSTNGTATTAASDSATADGPSTSASSGPRKATGGLPTTRRVARSATAAAATAAAAAAAAAGDNAAAGSSGTTQPAPGATVAGTAKLRCGDCGEVCVGAAAAQQHAAATGHQDYQEVA</sequence>
<comment type="caution">
    <text evidence="10">The sequence shown here is derived from an EMBL/GenBank/DDBJ whole genome shotgun (WGS) entry which is preliminary data.</text>
</comment>
<keyword evidence="8" id="KW-0812">Transmembrane</keyword>
<dbReference type="PANTHER" id="PTHR13312">
    <property type="entry name" value="HIV-INDUCED PROTEIN-7-LIKE PROTEASE"/>
    <property type="match status" value="1"/>
</dbReference>
<keyword evidence="8" id="KW-1133">Transmembrane helix</keyword>
<dbReference type="AlphaFoldDB" id="A0A9W6F8Z0"/>
<dbReference type="InterPro" id="IPR003323">
    <property type="entry name" value="OTU_dom"/>
</dbReference>
<dbReference type="Proteomes" id="UP001165080">
    <property type="component" value="Unassembled WGS sequence"/>
</dbReference>
<keyword evidence="8" id="KW-0472">Membrane</keyword>
<evidence type="ECO:0000259" key="9">
    <source>
        <dbReference type="PROSITE" id="PS50802"/>
    </source>
</evidence>
<keyword evidence="6" id="KW-0963">Cytoplasm</keyword>
<keyword evidence="3 6" id="KW-0833">Ubl conjugation pathway</keyword>
<dbReference type="InterPro" id="IPR057766">
    <property type="entry name" value="Znf-C2H2_OTU1-like_C"/>
</dbReference>
<dbReference type="Pfam" id="PF02338">
    <property type="entry name" value="OTU"/>
    <property type="match status" value="1"/>
</dbReference>
<feature type="transmembrane region" description="Helical" evidence="8">
    <location>
        <begin position="60"/>
        <end position="83"/>
    </location>
</feature>
<keyword evidence="11" id="KW-1185">Reference proteome</keyword>
<dbReference type="Pfam" id="PF24560">
    <property type="entry name" value="zf-C2H2_OTU1_C"/>
    <property type="match status" value="1"/>
</dbReference>
<dbReference type="GO" id="GO:0030968">
    <property type="term" value="P:endoplasmic reticulum unfolded protein response"/>
    <property type="evidence" value="ECO:0007669"/>
    <property type="project" value="TreeGrafter"/>
</dbReference>
<evidence type="ECO:0000256" key="5">
    <source>
        <dbReference type="ARBA" id="ARBA00022807"/>
    </source>
</evidence>
<comment type="function">
    <text evidence="6">Hydrolase that can remove conjugated ubiquitin from proteins and may therefore play an important regulatory role at the level of protein turnover by preventing degradation.</text>
</comment>
<dbReference type="GO" id="GO:0036503">
    <property type="term" value="P:ERAD pathway"/>
    <property type="evidence" value="ECO:0007669"/>
    <property type="project" value="TreeGrafter"/>
</dbReference>
<keyword evidence="4 6" id="KW-0378">Hydrolase</keyword>
<feature type="compositionally biased region" description="Low complexity" evidence="7">
    <location>
        <begin position="291"/>
        <end position="346"/>
    </location>
</feature>
<reference evidence="10 11" key="1">
    <citation type="journal article" date="2023" name="Commun. Biol.">
        <title>Reorganization of the ancestral sex-determining regions during the evolution of trioecy in Pleodorina starrii.</title>
        <authorList>
            <person name="Takahashi K."/>
            <person name="Suzuki S."/>
            <person name="Kawai-Toyooka H."/>
            <person name="Yamamoto K."/>
            <person name="Hamaji T."/>
            <person name="Ootsuki R."/>
            <person name="Yamaguchi H."/>
            <person name="Kawachi M."/>
            <person name="Higashiyama T."/>
            <person name="Nozaki H."/>
        </authorList>
    </citation>
    <scope>NUCLEOTIDE SEQUENCE [LARGE SCALE GENOMIC DNA]</scope>
    <source>
        <strain evidence="10 11">NIES-4479</strain>
    </source>
</reference>
<evidence type="ECO:0000313" key="11">
    <source>
        <dbReference type="Proteomes" id="UP001165080"/>
    </source>
</evidence>
<comment type="catalytic activity">
    <reaction evidence="1 6">
        <text>Thiol-dependent hydrolysis of ester, thioester, amide, peptide and isopeptide bonds formed by the C-terminal Gly of ubiquitin (a 76-residue protein attached to proteins as an intracellular targeting signal).</text>
        <dbReference type="EC" id="3.4.19.12"/>
    </reaction>
</comment>
<evidence type="ECO:0000256" key="4">
    <source>
        <dbReference type="ARBA" id="ARBA00022801"/>
    </source>
</evidence>
<organism evidence="10 11">
    <name type="scientific">Pleodorina starrii</name>
    <dbReference type="NCBI Taxonomy" id="330485"/>
    <lineage>
        <taxon>Eukaryota</taxon>
        <taxon>Viridiplantae</taxon>
        <taxon>Chlorophyta</taxon>
        <taxon>core chlorophytes</taxon>
        <taxon>Chlorophyceae</taxon>
        <taxon>CS clade</taxon>
        <taxon>Chlamydomonadales</taxon>
        <taxon>Volvocaceae</taxon>
        <taxon>Pleodorina</taxon>
    </lineage>
</organism>
<feature type="domain" description="OTU" evidence="9">
    <location>
        <begin position="126"/>
        <end position="248"/>
    </location>
</feature>
<dbReference type="GO" id="GO:0016579">
    <property type="term" value="P:protein deubiquitination"/>
    <property type="evidence" value="ECO:0007669"/>
    <property type="project" value="TreeGrafter"/>
</dbReference>
<dbReference type="PROSITE" id="PS50802">
    <property type="entry name" value="OTU"/>
    <property type="match status" value="1"/>
</dbReference>
<evidence type="ECO:0000256" key="3">
    <source>
        <dbReference type="ARBA" id="ARBA00022786"/>
    </source>
</evidence>
<name>A0A9W6F8Z0_9CHLO</name>
<accession>A0A9W6F8Z0</accession>
<protein>
    <recommendedName>
        <fullName evidence="6">Ubiquitin thioesterase OTU</fullName>
        <ecNumber evidence="6">3.4.19.12</ecNumber>
    </recommendedName>
</protein>
<dbReference type="GO" id="GO:0005829">
    <property type="term" value="C:cytosol"/>
    <property type="evidence" value="ECO:0007669"/>
    <property type="project" value="TreeGrafter"/>
</dbReference>
<evidence type="ECO:0000256" key="8">
    <source>
        <dbReference type="SAM" id="Phobius"/>
    </source>
</evidence>
<evidence type="ECO:0000256" key="1">
    <source>
        <dbReference type="ARBA" id="ARBA00000707"/>
    </source>
</evidence>
<dbReference type="GO" id="GO:0004843">
    <property type="term" value="F:cysteine-type deubiquitinase activity"/>
    <property type="evidence" value="ECO:0007669"/>
    <property type="project" value="UniProtKB-UniRule"/>
</dbReference>
<dbReference type="EMBL" id="BRXU01000038">
    <property type="protein sequence ID" value="GLC60718.1"/>
    <property type="molecule type" value="Genomic_DNA"/>
</dbReference>
<evidence type="ECO:0000256" key="7">
    <source>
        <dbReference type="SAM" id="MobiDB-lite"/>
    </source>
</evidence>
<dbReference type="PANTHER" id="PTHR13312:SF0">
    <property type="entry name" value="UBIQUITIN THIOESTERASE OTU1"/>
    <property type="match status" value="1"/>
</dbReference>
<keyword evidence="2" id="KW-0645">Protease</keyword>
<dbReference type="EC" id="3.4.19.12" evidence="6"/>